<dbReference type="EMBL" id="JBDFQZ010000004">
    <property type="protein sequence ID" value="KAK9733265.1"/>
    <property type="molecule type" value="Genomic_DNA"/>
</dbReference>
<feature type="domain" description="Retrotransposon Copia-like N-terminal" evidence="2">
    <location>
        <begin position="24"/>
        <end position="71"/>
    </location>
</feature>
<protein>
    <recommendedName>
        <fullName evidence="2">Retrotransposon Copia-like N-terminal domain-containing protein</fullName>
    </recommendedName>
</protein>
<name>A0AAW1LD44_SAPOF</name>
<evidence type="ECO:0000259" key="2">
    <source>
        <dbReference type="Pfam" id="PF14244"/>
    </source>
</evidence>
<sequence length="412" mass="46517">MTDTNSSTSVTQPIHSYLDPYFLHSGDSTNLILVTDQFNGENYKKWKRCIRLALLFKNKLGFVSGSLSKPNSSHADHQRWILVDYTMRCWLLSSIHYTISETLMYASSAKDLWYEINERYGDSDNLMFYELQSELHSLKQVSMSLAVYYGKLKSIWEDMSEIDAFPECSCGVMSKCSCAILKHLVEFSNRHKLVQFLMGLDSSYDTVHTTILSSDPLPALNSVYNQLLRVEKQQRLSVLSTLPIDSTALAAVTPVYSGPHSSSSTCHVQSSLKHNKRYLTCTFRGKRGHDYAECFKRLKKVPDWYKELQEKRSYKSSAYTVDVDDPLMPDSGILPLLGLYSQTPIQLTPALLESLFHKYVSTAQPRMLHAPTPNSDHPTPNSDHPPPSVAPDIHFVGTLHTTSPLITSDSLG</sequence>
<accession>A0AAW1LD44</accession>
<dbReference type="Proteomes" id="UP001443914">
    <property type="component" value="Unassembled WGS sequence"/>
</dbReference>
<dbReference type="AlphaFoldDB" id="A0AAW1LD44"/>
<keyword evidence="4" id="KW-1185">Reference proteome</keyword>
<dbReference type="PANTHER" id="PTHR37610">
    <property type="entry name" value="CCHC-TYPE DOMAIN-CONTAINING PROTEIN"/>
    <property type="match status" value="1"/>
</dbReference>
<gene>
    <name evidence="3" type="ORF">RND81_04G055600</name>
</gene>
<comment type="caution">
    <text evidence="3">The sequence shown here is derived from an EMBL/GenBank/DDBJ whole genome shotgun (WGS) entry which is preliminary data.</text>
</comment>
<reference evidence="3 4" key="1">
    <citation type="submission" date="2024-03" db="EMBL/GenBank/DDBJ databases">
        <title>WGS assembly of Saponaria officinalis var. Norfolk2.</title>
        <authorList>
            <person name="Jenkins J."/>
            <person name="Shu S."/>
            <person name="Grimwood J."/>
            <person name="Barry K."/>
            <person name="Goodstein D."/>
            <person name="Schmutz J."/>
            <person name="Leebens-Mack J."/>
            <person name="Osbourn A."/>
        </authorList>
    </citation>
    <scope>NUCLEOTIDE SEQUENCE [LARGE SCALE GENOMIC DNA]</scope>
    <source>
        <strain evidence="4">cv. Norfolk2</strain>
        <strain evidence="3">JIC</strain>
        <tissue evidence="3">Leaf</tissue>
    </source>
</reference>
<dbReference type="InterPro" id="IPR029472">
    <property type="entry name" value="Copia-like_N"/>
</dbReference>
<dbReference type="PANTHER" id="PTHR37610:SF40">
    <property type="entry name" value="OS01G0909600 PROTEIN"/>
    <property type="match status" value="1"/>
</dbReference>
<evidence type="ECO:0000313" key="3">
    <source>
        <dbReference type="EMBL" id="KAK9733264.1"/>
    </source>
</evidence>
<feature type="region of interest" description="Disordered" evidence="1">
    <location>
        <begin position="367"/>
        <end position="394"/>
    </location>
</feature>
<organism evidence="3 4">
    <name type="scientific">Saponaria officinalis</name>
    <name type="common">Common soapwort</name>
    <name type="synonym">Lychnis saponaria</name>
    <dbReference type="NCBI Taxonomy" id="3572"/>
    <lineage>
        <taxon>Eukaryota</taxon>
        <taxon>Viridiplantae</taxon>
        <taxon>Streptophyta</taxon>
        <taxon>Embryophyta</taxon>
        <taxon>Tracheophyta</taxon>
        <taxon>Spermatophyta</taxon>
        <taxon>Magnoliopsida</taxon>
        <taxon>eudicotyledons</taxon>
        <taxon>Gunneridae</taxon>
        <taxon>Pentapetalae</taxon>
        <taxon>Caryophyllales</taxon>
        <taxon>Caryophyllaceae</taxon>
        <taxon>Caryophylleae</taxon>
        <taxon>Saponaria</taxon>
    </lineage>
</organism>
<dbReference type="EMBL" id="JBDFQZ010000004">
    <property type="protein sequence ID" value="KAK9733264.1"/>
    <property type="molecule type" value="Genomic_DNA"/>
</dbReference>
<evidence type="ECO:0000256" key="1">
    <source>
        <dbReference type="SAM" id="MobiDB-lite"/>
    </source>
</evidence>
<evidence type="ECO:0000313" key="4">
    <source>
        <dbReference type="Proteomes" id="UP001443914"/>
    </source>
</evidence>
<feature type="compositionally biased region" description="Polar residues" evidence="1">
    <location>
        <begin position="372"/>
        <end position="382"/>
    </location>
</feature>
<proteinExistence type="predicted"/>
<dbReference type="Pfam" id="PF14244">
    <property type="entry name" value="Retrotran_gag_3"/>
    <property type="match status" value="1"/>
</dbReference>